<dbReference type="PANTHER" id="PTHR43356">
    <property type="entry name" value="PHOSPHATE ACETYLTRANSFERASE"/>
    <property type="match status" value="1"/>
</dbReference>
<dbReference type="SUPFAM" id="SSF53659">
    <property type="entry name" value="Isocitrate/Isopropylmalate dehydrogenase-like"/>
    <property type="match status" value="1"/>
</dbReference>
<dbReference type="InterPro" id="IPR042113">
    <property type="entry name" value="P_AcTrfase_dom1"/>
</dbReference>
<reference evidence="4" key="1">
    <citation type="journal article" date="2014" name="Front. Microbiol.">
        <title>High frequency of phylogenetically diverse reductive dehalogenase-homologous genes in deep subseafloor sedimentary metagenomes.</title>
        <authorList>
            <person name="Kawai M."/>
            <person name="Futagami T."/>
            <person name="Toyoda A."/>
            <person name="Takaki Y."/>
            <person name="Nishi S."/>
            <person name="Hori S."/>
            <person name="Arai W."/>
            <person name="Tsubouchi T."/>
            <person name="Morono Y."/>
            <person name="Uchiyama I."/>
            <person name="Ito T."/>
            <person name="Fujiyama A."/>
            <person name="Inagaki F."/>
            <person name="Takami H."/>
        </authorList>
    </citation>
    <scope>NUCLEOTIDE SEQUENCE</scope>
    <source>
        <strain evidence="4">Expedition CK06-06</strain>
    </source>
</reference>
<feature type="non-terminal residue" evidence="4">
    <location>
        <position position="111"/>
    </location>
</feature>
<gene>
    <name evidence="4" type="ORF">S01H1_07499</name>
</gene>
<dbReference type="EMBL" id="BARS01003863">
    <property type="protein sequence ID" value="GAF69317.1"/>
    <property type="molecule type" value="Genomic_DNA"/>
</dbReference>
<dbReference type="InterPro" id="IPR002505">
    <property type="entry name" value="PTA_PTB"/>
</dbReference>
<dbReference type="AlphaFoldDB" id="X0S006"/>
<feature type="domain" description="Phosphate acetyl/butaryl transferase" evidence="3">
    <location>
        <begin position="8"/>
        <end position="111"/>
    </location>
</feature>
<organism evidence="4">
    <name type="scientific">marine sediment metagenome</name>
    <dbReference type="NCBI Taxonomy" id="412755"/>
    <lineage>
        <taxon>unclassified sequences</taxon>
        <taxon>metagenomes</taxon>
        <taxon>ecological metagenomes</taxon>
    </lineage>
</organism>
<dbReference type="PANTHER" id="PTHR43356:SF3">
    <property type="entry name" value="PHOSPHATE ACETYLTRANSFERASE"/>
    <property type="match status" value="1"/>
</dbReference>
<protein>
    <recommendedName>
        <fullName evidence="3">Phosphate acetyl/butaryl transferase domain-containing protein</fullName>
    </recommendedName>
</protein>
<keyword evidence="1" id="KW-0808">Transferase</keyword>
<evidence type="ECO:0000313" key="4">
    <source>
        <dbReference type="EMBL" id="GAF69317.1"/>
    </source>
</evidence>
<dbReference type="Gene3D" id="3.40.50.10950">
    <property type="match status" value="1"/>
</dbReference>
<comment type="caution">
    <text evidence="4">The sequence shown here is derived from an EMBL/GenBank/DDBJ whole genome shotgun (WGS) entry which is preliminary data.</text>
</comment>
<proteinExistence type="predicted"/>
<name>X0S006_9ZZZZ</name>
<keyword evidence="2" id="KW-0012">Acyltransferase</keyword>
<dbReference type="InterPro" id="IPR050500">
    <property type="entry name" value="Phos_Acetyltrans/Butyryltrans"/>
</dbReference>
<accession>X0S006</accession>
<dbReference type="GO" id="GO:0016746">
    <property type="term" value="F:acyltransferase activity"/>
    <property type="evidence" value="ECO:0007669"/>
    <property type="project" value="UniProtKB-KW"/>
</dbReference>
<evidence type="ECO:0000256" key="2">
    <source>
        <dbReference type="ARBA" id="ARBA00023315"/>
    </source>
</evidence>
<dbReference type="Pfam" id="PF01515">
    <property type="entry name" value="PTA_PTB"/>
    <property type="match status" value="1"/>
</dbReference>
<evidence type="ECO:0000259" key="3">
    <source>
        <dbReference type="Pfam" id="PF01515"/>
    </source>
</evidence>
<sequence length="111" mass="12781">MKIDLVPIMEKIAKKKPVKVVVCEGWDERVLQAVAEILDKKLAEIILLGNPEEIEKKAKELKVDVSKAEIHDFKNSELKDELIEKLVEVRKHKGMTLEEAKKLIEDENYFG</sequence>
<evidence type="ECO:0000256" key="1">
    <source>
        <dbReference type="ARBA" id="ARBA00022679"/>
    </source>
</evidence>